<feature type="domain" description="Phosphoadenosine phosphosulphate reductase" evidence="13">
    <location>
        <begin position="88"/>
        <end position="156"/>
    </location>
</feature>
<comment type="catalytic activity">
    <reaction evidence="12">
        <text>FMN + ATP + H(+) = FAD + diphosphate</text>
        <dbReference type="Rhea" id="RHEA:17237"/>
        <dbReference type="ChEBI" id="CHEBI:15378"/>
        <dbReference type="ChEBI" id="CHEBI:30616"/>
        <dbReference type="ChEBI" id="CHEBI:33019"/>
        <dbReference type="ChEBI" id="CHEBI:57692"/>
        <dbReference type="ChEBI" id="CHEBI:58210"/>
        <dbReference type="EC" id="2.7.7.2"/>
    </reaction>
</comment>
<dbReference type="CDD" id="cd23948">
    <property type="entry name" value="FAD_synthase"/>
    <property type="match status" value="1"/>
</dbReference>
<dbReference type="Proteomes" id="UP000013827">
    <property type="component" value="Unassembled WGS sequence"/>
</dbReference>
<reference evidence="14" key="2">
    <citation type="submission" date="2024-10" db="UniProtKB">
        <authorList>
            <consortium name="EnsemblProtists"/>
        </authorList>
    </citation>
    <scope>IDENTIFICATION</scope>
</reference>
<evidence type="ECO:0000256" key="4">
    <source>
        <dbReference type="ARBA" id="ARBA00022643"/>
    </source>
</evidence>
<keyword evidence="6" id="KW-0548">Nucleotidyltransferase</keyword>
<dbReference type="EC" id="2.7.7.2" evidence="2"/>
<keyword evidence="8" id="KW-0274">FAD</keyword>
<evidence type="ECO:0000259" key="13">
    <source>
        <dbReference type="Pfam" id="PF01507"/>
    </source>
</evidence>
<dbReference type="eggNOG" id="KOG2644">
    <property type="taxonomic scope" value="Eukaryota"/>
</dbReference>
<keyword evidence="15" id="KW-1185">Reference proteome</keyword>
<evidence type="ECO:0000256" key="11">
    <source>
        <dbReference type="ARBA" id="ARBA00031871"/>
    </source>
</evidence>
<feature type="domain" description="Phosphoadenosine phosphosulphate reductase" evidence="13">
    <location>
        <begin position="163"/>
        <end position="245"/>
    </location>
</feature>
<keyword evidence="3" id="KW-0285">Flavoprotein</keyword>
<evidence type="ECO:0000256" key="2">
    <source>
        <dbReference type="ARBA" id="ARBA00012393"/>
    </source>
</evidence>
<evidence type="ECO:0000256" key="12">
    <source>
        <dbReference type="ARBA" id="ARBA00049494"/>
    </source>
</evidence>
<keyword evidence="7" id="KW-0547">Nucleotide-binding</keyword>
<name>A0A0D3JZ98_EMIH1</name>
<dbReference type="STRING" id="2903.R1D0H4"/>
<evidence type="ECO:0000256" key="9">
    <source>
        <dbReference type="ARBA" id="ARBA00022840"/>
    </source>
</evidence>
<evidence type="ECO:0000256" key="6">
    <source>
        <dbReference type="ARBA" id="ARBA00022695"/>
    </source>
</evidence>
<dbReference type="PANTHER" id="PTHR23293">
    <property type="entry name" value="FAD SYNTHETASE-RELATED FMN ADENYLYLTRANSFERASE"/>
    <property type="match status" value="1"/>
</dbReference>
<evidence type="ECO:0000256" key="5">
    <source>
        <dbReference type="ARBA" id="ARBA00022679"/>
    </source>
</evidence>
<evidence type="ECO:0000313" key="15">
    <source>
        <dbReference type="Proteomes" id="UP000013827"/>
    </source>
</evidence>
<dbReference type="InterPro" id="IPR014729">
    <property type="entry name" value="Rossmann-like_a/b/a_fold"/>
</dbReference>
<comment type="pathway">
    <text evidence="1">Cofactor biosynthesis; FAD biosynthesis; FAD from FMN: step 1/1.</text>
</comment>
<dbReference type="InterPro" id="IPR002500">
    <property type="entry name" value="PAPS_reduct_dom"/>
</dbReference>
<evidence type="ECO:0000256" key="8">
    <source>
        <dbReference type="ARBA" id="ARBA00022827"/>
    </source>
</evidence>
<dbReference type="HOGENOM" id="CLU_056971_2_1_1"/>
<evidence type="ECO:0000256" key="7">
    <source>
        <dbReference type="ARBA" id="ARBA00022741"/>
    </source>
</evidence>
<dbReference type="PANTHER" id="PTHR23293:SF9">
    <property type="entry name" value="FAD SYNTHASE"/>
    <property type="match status" value="1"/>
</dbReference>
<keyword evidence="5" id="KW-0808">Transferase</keyword>
<dbReference type="Gene3D" id="3.40.50.620">
    <property type="entry name" value="HUPs"/>
    <property type="match status" value="1"/>
</dbReference>
<evidence type="ECO:0000256" key="1">
    <source>
        <dbReference type="ARBA" id="ARBA00004726"/>
    </source>
</evidence>
<dbReference type="Pfam" id="PF01507">
    <property type="entry name" value="PAPS_reduct"/>
    <property type="match status" value="2"/>
</dbReference>
<dbReference type="GO" id="GO:0006747">
    <property type="term" value="P:FAD biosynthetic process"/>
    <property type="evidence" value="ECO:0007669"/>
    <property type="project" value="TreeGrafter"/>
</dbReference>
<protein>
    <recommendedName>
        <fullName evidence="2">FAD synthase</fullName>
        <ecNumber evidence="2">2.7.7.2</ecNumber>
    </recommendedName>
    <alternativeName>
        <fullName evidence="10">FAD pyrophosphorylase</fullName>
    </alternativeName>
    <alternativeName>
        <fullName evidence="11">FMN adenylyltransferase</fullName>
    </alternativeName>
</protein>
<organism evidence="14 15">
    <name type="scientific">Emiliania huxleyi (strain CCMP1516)</name>
    <dbReference type="NCBI Taxonomy" id="280463"/>
    <lineage>
        <taxon>Eukaryota</taxon>
        <taxon>Haptista</taxon>
        <taxon>Haptophyta</taxon>
        <taxon>Prymnesiophyceae</taxon>
        <taxon>Isochrysidales</taxon>
        <taxon>Noelaerhabdaceae</taxon>
        <taxon>Emiliania</taxon>
    </lineage>
</organism>
<sequence>MLLSLLYTLGVALAPLPLRRSRTALPRMCDQSSLSQPAQADAADAADALALHRRLKLRSEVEDEFGRALKEGLEVCAHSLRLYGPARVVTSFNGGKDAVAILHLMRAALAAHSEAAGGPRERLRVIFFEQRDEFPEVDAFVRDAVERYDLELCTYSDGFAAGLESCIAEHGSAAFVLGTREGDPNGSGQGAFEPSSTWMPPFMRVNPVLRWSYAHVWQLLRGFALPFCSLYEEGYTSLGKQSDTEPNPALRLPDGSYRPAWLLD</sequence>
<accession>A0A0D3JZ98</accession>
<reference evidence="15" key="1">
    <citation type="journal article" date="2013" name="Nature">
        <title>Pan genome of the phytoplankton Emiliania underpins its global distribution.</title>
        <authorList>
            <person name="Read B.A."/>
            <person name="Kegel J."/>
            <person name="Klute M.J."/>
            <person name="Kuo A."/>
            <person name="Lefebvre S.C."/>
            <person name="Maumus F."/>
            <person name="Mayer C."/>
            <person name="Miller J."/>
            <person name="Monier A."/>
            <person name="Salamov A."/>
            <person name="Young J."/>
            <person name="Aguilar M."/>
            <person name="Claverie J.M."/>
            <person name="Frickenhaus S."/>
            <person name="Gonzalez K."/>
            <person name="Herman E.K."/>
            <person name="Lin Y.C."/>
            <person name="Napier J."/>
            <person name="Ogata H."/>
            <person name="Sarno A.F."/>
            <person name="Shmutz J."/>
            <person name="Schroeder D."/>
            <person name="de Vargas C."/>
            <person name="Verret F."/>
            <person name="von Dassow P."/>
            <person name="Valentin K."/>
            <person name="Van de Peer Y."/>
            <person name="Wheeler G."/>
            <person name="Dacks J.B."/>
            <person name="Delwiche C.F."/>
            <person name="Dyhrman S.T."/>
            <person name="Glockner G."/>
            <person name="John U."/>
            <person name="Richards T."/>
            <person name="Worden A.Z."/>
            <person name="Zhang X."/>
            <person name="Grigoriev I.V."/>
            <person name="Allen A.E."/>
            <person name="Bidle K."/>
            <person name="Borodovsky M."/>
            <person name="Bowler C."/>
            <person name="Brownlee C."/>
            <person name="Cock J.M."/>
            <person name="Elias M."/>
            <person name="Gladyshev V.N."/>
            <person name="Groth M."/>
            <person name="Guda C."/>
            <person name="Hadaegh A."/>
            <person name="Iglesias-Rodriguez M.D."/>
            <person name="Jenkins J."/>
            <person name="Jones B.M."/>
            <person name="Lawson T."/>
            <person name="Leese F."/>
            <person name="Lindquist E."/>
            <person name="Lobanov A."/>
            <person name="Lomsadze A."/>
            <person name="Malik S.B."/>
            <person name="Marsh M.E."/>
            <person name="Mackinder L."/>
            <person name="Mock T."/>
            <person name="Mueller-Roeber B."/>
            <person name="Pagarete A."/>
            <person name="Parker M."/>
            <person name="Probert I."/>
            <person name="Quesneville H."/>
            <person name="Raines C."/>
            <person name="Rensing S.A."/>
            <person name="Riano-Pachon D.M."/>
            <person name="Richier S."/>
            <person name="Rokitta S."/>
            <person name="Shiraiwa Y."/>
            <person name="Soanes D.M."/>
            <person name="van der Giezen M."/>
            <person name="Wahlund T.M."/>
            <person name="Williams B."/>
            <person name="Wilson W."/>
            <person name="Wolfe G."/>
            <person name="Wurch L.L."/>
        </authorList>
    </citation>
    <scope>NUCLEOTIDE SEQUENCE</scope>
</reference>
<dbReference type="AlphaFoldDB" id="A0A0D3JZ98"/>
<dbReference type="SUPFAM" id="SSF52402">
    <property type="entry name" value="Adenine nucleotide alpha hydrolases-like"/>
    <property type="match status" value="1"/>
</dbReference>
<keyword evidence="9" id="KW-0067">ATP-binding</keyword>
<evidence type="ECO:0000256" key="3">
    <source>
        <dbReference type="ARBA" id="ARBA00022630"/>
    </source>
</evidence>
<dbReference type="PaxDb" id="2903-EOD28833"/>
<dbReference type="GO" id="GO:0005524">
    <property type="term" value="F:ATP binding"/>
    <property type="evidence" value="ECO:0007669"/>
    <property type="project" value="UniProtKB-KW"/>
</dbReference>
<dbReference type="KEGG" id="ehx:EMIHUDRAFT_418514"/>
<dbReference type="GO" id="GO:0003919">
    <property type="term" value="F:FMN adenylyltransferase activity"/>
    <property type="evidence" value="ECO:0007669"/>
    <property type="project" value="UniProtKB-EC"/>
</dbReference>
<keyword evidence="4" id="KW-0288">FMN</keyword>
<evidence type="ECO:0000256" key="10">
    <source>
        <dbReference type="ARBA" id="ARBA00031145"/>
    </source>
</evidence>
<dbReference type="GeneID" id="17274379"/>
<evidence type="ECO:0000313" key="14">
    <source>
        <dbReference type="EnsemblProtists" id="EOD28833"/>
    </source>
</evidence>
<proteinExistence type="predicted"/>
<dbReference type="EnsemblProtists" id="EOD28833">
    <property type="protein sequence ID" value="EOD28833"/>
    <property type="gene ID" value="EMIHUDRAFT_418514"/>
</dbReference>
<dbReference type="RefSeq" id="XP_005781262.1">
    <property type="nucleotide sequence ID" value="XM_005781205.1"/>
</dbReference>